<dbReference type="InterPro" id="IPR036390">
    <property type="entry name" value="WH_DNA-bd_sf"/>
</dbReference>
<comment type="caution">
    <text evidence="4">The sequence shown here is derived from an EMBL/GenBank/DDBJ whole genome shotgun (WGS) entry which is preliminary data.</text>
</comment>
<dbReference type="PANTHER" id="PTHR34580:SF3">
    <property type="entry name" value="PROTEIN PAFB"/>
    <property type="match status" value="1"/>
</dbReference>
<dbReference type="Pfam" id="PF13280">
    <property type="entry name" value="WYL"/>
    <property type="match status" value="1"/>
</dbReference>
<dbReference type="InterPro" id="IPR026881">
    <property type="entry name" value="WYL_dom"/>
</dbReference>
<evidence type="ECO:0000313" key="4">
    <source>
        <dbReference type="EMBL" id="NLR76479.1"/>
    </source>
</evidence>
<keyword evidence="1" id="KW-0805">Transcription regulation</keyword>
<name>A0A847SH14_9NEIS</name>
<reference evidence="4 5" key="1">
    <citation type="submission" date="2020-04" db="EMBL/GenBank/DDBJ databases">
        <title>Draft genome of Leeia sp. IMCC25680.</title>
        <authorList>
            <person name="Song J."/>
            <person name="Cho J.-C."/>
        </authorList>
    </citation>
    <scope>NUCLEOTIDE SEQUENCE [LARGE SCALE GENOMIC DNA]</scope>
    <source>
        <strain evidence="4 5">IMCC25680</strain>
    </source>
</reference>
<dbReference type="EMBL" id="JABAIM010000004">
    <property type="protein sequence ID" value="NLR76479.1"/>
    <property type="molecule type" value="Genomic_DNA"/>
</dbReference>
<evidence type="ECO:0000259" key="3">
    <source>
        <dbReference type="PROSITE" id="PS51000"/>
    </source>
</evidence>
<dbReference type="RefSeq" id="WP_168878156.1">
    <property type="nucleotide sequence ID" value="NZ_JABAIM010000004.1"/>
</dbReference>
<feature type="domain" description="HTH deoR-type" evidence="3">
    <location>
        <begin position="3"/>
        <end position="58"/>
    </location>
</feature>
<dbReference type="GO" id="GO:0003700">
    <property type="term" value="F:DNA-binding transcription factor activity"/>
    <property type="evidence" value="ECO:0007669"/>
    <property type="project" value="InterPro"/>
</dbReference>
<keyword evidence="5" id="KW-1185">Reference proteome</keyword>
<dbReference type="PROSITE" id="PS52050">
    <property type="entry name" value="WYL"/>
    <property type="match status" value="1"/>
</dbReference>
<dbReference type="PANTHER" id="PTHR34580">
    <property type="match status" value="1"/>
</dbReference>
<dbReference type="AlphaFoldDB" id="A0A847SH14"/>
<gene>
    <name evidence="4" type="ORF">HF682_15030</name>
</gene>
<dbReference type="InterPro" id="IPR036388">
    <property type="entry name" value="WH-like_DNA-bd_sf"/>
</dbReference>
<dbReference type="SUPFAM" id="SSF46785">
    <property type="entry name" value="Winged helix' DNA-binding domain"/>
    <property type="match status" value="1"/>
</dbReference>
<proteinExistence type="predicted"/>
<keyword evidence="2" id="KW-0804">Transcription</keyword>
<accession>A0A847SH14</accession>
<dbReference type="Pfam" id="PF08279">
    <property type="entry name" value="HTH_11"/>
    <property type="match status" value="1"/>
</dbReference>
<dbReference type="Gene3D" id="1.10.10.10">
    <property type="entry name" value="Winged helix-like DNA-binding domain superfamily/Winged helix DNA-binding domain"/>
    <property type="match status" value="1"/>
</dbReference>
<sequence length="229" mass="26486">MRRADRLMQILLLLRGRRCTTAQQLAEWLEVSDRTIYRDIRDLMSSGAPIDGEAGVGYRLRKGFELPPLLFTPDEVRALHLGARMVAGWADREARQAAQAAMTKLETTLPTALVQTLQANPSYVAGQRPYPLERLAPVREAILQRHKLLLSYVREDGLLTERVVWPLGLFFWGDRWTLAAWCELRQAMRHFRIDRLQQWRVLEEVYPQQEGRTLQDYFSYLTTLDASGC</sequence>
<dbReference type="InterPro" id="IPR051534">
    <property type="entry name" value="CBASS_pafABC_assoc_protein"/>
</dbReference>
<dbReference type="InterPro" id="IPR013196">
    <property type="entry name" value="HTH_11"/>
</dbReference>
<protein>
    <submittedName>
        <fullName evidence="4">YafY family transcriptional regulator</fullName>
    </submittedName>
</protein>
<evidence type="ECO:0000256" key="2">
    <source>
        <dbReference type="ARBA" id="ARBA00023163"/>
    </source>
</evidence>
<dbReference type="InterPro" id="IPR001034">
    <property type="entry name" value="DeoR_HTH"/>
</dbReference>
<organism evidence="4 5">
    <name type="scientific">Leeia aquatica</name>
    <dbReference type="NCBI Taxonomy" id="2725557"/>
    <lineage>
        <taxon>Bacteria</taxon>
        <taxon>Pseudomonadati</taxon>
        <taxon>Pseudomonadota</taxon>
        <taxon>Betaproteobacteria</taxon>
        <taxon>Neisseriales</taxon>
        <taxon>Leeiaceae</taxon>
        <taxon>Leeia</taxon>
    </lineage>
</organism>
<evidence type="ECO:0000256" key="1">
    <source>
        <dbReference type="ARBA" id="ARBA00023015"/>
    </source>
</evidence>
<dbReference type="Proteomes" id="UP000587991">
    <property type="component" value="Unassembled WGS sequence"/>
</dbReference>
<evidence type="ECO:0000313" key="5">
    <source>
        <dbReference type="Proteomes" id="UP000587991"/>
    </source>
</evidence>
<dbReference type="PROSITE" id="PS51000">
    <property type="entry name" value="HTH_DEOR_2"/>
    <property type="match status" value="1"/>
</dbReference>